<dbReference type="InterPro" id="IPR043502">
    <property type="entry name" value="DNA/RNA_pol_sf"/>
</dbReference>
<keyword evidence="4" id="KW-0378">Hydrolase</keyword>
<feature type="compositionally biased region" description="Acidic residues" evidence="5">
    <location>
        <begin position="735"/>
        <end position="761"/>
    </location>
</feature>
<dbReference type="Pfam" id="PF14223">
    <property type="entry name" value="Retrotran_gag_2"/>
    <property type="match status" value="1"/>
</dbReference>
<reference evidence="7" key="1">
    <citation type="submission" date="2022-12" db="EMBL/GenBank/DDBJ databases">
        <authorList>
            <person name="Webb A."/>
        </authorList>
    </citation>
    <scope>NUCLEOTIDE SEQUENCE</scope>
    <source>
        <strain evidence="7">Pd1</strain>
    </source>
</reference>
<dbReference type="Pfam" id="PF13976">
    <property type="entry name" value="gag_pre-integrs"/>
    <property type="match status" value="1"/>
</dbReference>
<evidence type="ECO:0000313" key="7">
    <source>
        <dbReference type="EMBL" id="CAI5721256.1"/>
    </source>
</evidence>
<dbReference type="InterPro" id="IPR057670">
    <property type="entry name" value="SH3_retrovirus"/>
</dbReference>
<sequence>MDATSNPTARINKFQGTNFHTWKFKMQRVLEERDLWEVTSGEVKMEHCTNAMDQATFKRKSRKALAIICLAMEDSQLPLVRSAKGAYDAWSRLEGHCEKKSLANKLFLRRRFFTTMMDEGDDVLEHINKLKTLVEQLDAVGAPVSEDDLVITLLGSLSDSYQFLITALESRADSLSWELVTSRLLHEDMKRKEQGGGIDGAVHSQGQAFMVNDNGKRKGGRPAQKAGACHYCGEQGHWIAKCSARIRENAERQKPQRANIAQVEDNSGDFLFLVGGDSSTTMSSEVWLVDSGATQHMTSSKKFMRNYKVISPVDVHLADDGVVQAVGTGDIVLSMQTSRATKKGMLTGVWHIPKLSRNLFSVGRFTKNVGPVTFERDGCFAEAKGLRWKLGAREGKGLFKLCMTPIRTDEANVTRSMGCHGDTTSYLWHLRFGHLGHGGLDAIVKKNYGVGIGIASVKQWEVCEECSLGKQTRVSYVKSSPNRAKQVLDVIHSDVCGPMKTPTFSGKRYFVTFIDDKSHFCKVYLLRNKSEVAAKFADFVAFSETQTGMRMKMLRSDNGGEYTSHEMAKFCNDRGIVQAFTPPYTPQLNGVAERMNRTLVECARCMMEHAGLSKVYWGEAVITATFLRNRCPTRAVSHDKLPHQVWTGRKPLLANLKVFGCHAYVTVPKEKRTKFDARSVRCRFIGYSDHEKAYRFEELKSCRVLVSRDAKFMEDVFDTGSRDYCPEDAVIDDAEATDDESHQEEEEKEEEEGETAQDVDTESSSKRHQRTQSLEKAADIPRAKRSTSYKKHQVFDEMSAAAQEKTSFEAAYVIDSVGEMPPTFKSAMESSDATKWKEACDSECDSLIKNDTWDVVPLPKGRKAIGCRWVFRVKENQDGEVERYKARLVTKGFSQKYGVDYEETFAPVAKFTSIHIVLSLAAKYTLTVHQMDVKTAFLNGTLDEDIYMAQPDGYVNADRPDYVCKLKRSLYGLKQSPRMWNQTIDNFMIKMGFTKCESDHCVYVKRDRDDMVFVVLYVDDLIIASSNDEFLKSTKRALSDRFEMTDLGELKYFLGMEIKSDHEAGQVTMRQTKFLKSVLTKFGMQDSRTASQ</sequence>
<dbReference type="Pfam" id="PF25597">
    <property type="entry name" value="SH3_retrovirus"/>
    <property type="match status" value="1"/>
</dbReference>
<dbReference type="PROSITE" id="PS50994">
    <property type="entry name" value="INTEGRASE"/>
    <property type="match status" value="1"/>
</dbReference>
<dbReference type="PANTHER" id="PTHR42648">
    <property type="entry name" value="TRANSPOSASE, PUTATIVE-RELATED"/>
    <property type="match status" value="1"/>
</dbReference>
<dbReference type="Pfam" id="PF00665">
    <property type="entry name" value="rve"/>
    <property type="match status" value="1"/>
</dbReference>
<dbReference type="Gene3D" id="4.10.60.10">
    <property type="entry name" value="Zinc finger, CCHC-type"/>
    <property type="match status" value="1"/>
</dbReference>
<dbReference type="AlphaFoldDB" id="A0AAV0TIE3"/>
<dbReference type="InterPro" id="IPR013103">
    <property type="entry name" value="RVT_2"/>
</dbReference>
<dbReference type="InterPro" id="IPR036397">
    <property type="entry name" value="RNaseH_sf"/>
</dbReference>
<dbReference type="InterPro" id="IPR001584">
    <property type="entry name" value="Integrase_cat-core"/>
</dbReference>
<dbReference type="InterPro" id="IPR012337">
    <property type="entry name" value="RNaseH-like_sf"/>
</dbReference>
<comment type="caution">
    <text evidence="7">The sequence shown here is derived from an EMBL/GenBank/DDBJ whole genome shotgun (WGS) entry which is preliminary data.</text>
</comment>
<keyword evidence="1" id="KW-0645">Protease</keyword>
<name>A0AAV0TIE3_9STRA</name>
<dbReference type="PANTHER" id="PTHR42648:SF28">
    <property type="entry name" value="TRANSPOSON-ENCODED PROTEIN WITH RIBONUCLEASE H-LIKE AND RETROVIRUS ZINC FINGER-LIKE DOMAINS"/>
    <property type="match status" value="1"/>
</dbReference>
<dbReference type="Gene3D" id="3.30.420.10">
    <property type="entry name" value="Ribonuclease H-like superfamily/Ribonuclease H"/>
    <property type="match status" value="1"/>
</dbReference>
<dbReference type="GO" id="GO:0004190">
    <property type="term" value="F:aspartic-type endopeptidase activity"/>
    <property type="evidence" value="ECO:0007669"/>
    <property type="project" value="UniProtKB-KW"/>
</dbReference>
<dbReference type="Pfam" id="PF07727">
    <property type="entry name" value="RVT_2"/>
    <property type="match status" value="1"/>
</dbReference>
<keyword evidence="2" id="KW-0479">Metal-binding</keyword>
<dbReference type="SUPFAM" id="SSF57756">
    <property type="entry name" value="Retrovirus zinc finger-like domains"/>
    <property type="match status" value="1"/>
</dbReference>
<dbReference type="InterPro" id="IPR054722">
    <property type="entry name" value="PolX-like_BBD"/>
</dbReference>
<protein>
    <recommendedName>
        <fullName evidence="6">Integrase catalytic domain-containing protein</fullName>
    </recommendedName>
</protein>
<evidence type="ECO:0000256" key="3">
    <source>
        <dbReference type="ARBA" id="ARBA00022750"/>
    </source>
</evidence>
<dbReference type="GO" id="GO:0006508">
    <property type="term" value="P:proteolysis"/>
    <property type="evidence" value="ECO:0007669"/>
    <property type="project" value="UniProtKB-KW"/>
</dbReference>
<keyword evidence="8" id="KW-1185">Reference proteome</keyword>
<organism evidence="7 8">
    <name type="scientific">Peronospora destructor</name>
    <dbReference type="NCBI Taxonomy" id="86335"/>
    <lineage>
        <taxon>Eukaryota</taxon>
        <taxon>Sar</taxon>
        <taxon>Stramenopiles</taxon>
        <taxon>Oomycota</taxon>
        <taxon>Peronosporomycetes</taxon>
        <taxon>Peronosporales</taxon>
        <taxon>Peronosporaceae</taxon>
        <taxon>Peronospora</taxon>
    </lineage>
</organism>
<evidence type="ECO:0000256" key="2">
    <source>
        <dbReference type="ARBA" id="ARBA00022723"/>
    </source>
</evidence>
<dbReference type="SUPFAM" id="SSF53098">
    <property type="entry name" value="Ribonuclease H-like"/>
    <property type="match status" value="1"/>
</dbReference>
<gene>
    <name evidence="7" type="ORF">PDE001_LOCUS2418</name>
</gene>
<feature type="region of interest" description="Disordered" evidence="5">
    <location>
        <begin position="735"/>
        <end position="791"/>
    </location>
</feature>
<dbReference type="GO" id="GO:0008270">
    <property type="term" value="F:zinc ion binding"/>
    <property type="evidence" value="ECO:0007669"/>
    <property type="project" value="InterPro"/>
</dbReference>
<keyword evidence="3" id="KW-0064">Aspartyl protease</keyword>
<dbReference type="GO" id="GO:0003676">
    <property type="term" value="F:nucleic acid binding"/>
    <property type="evidence" value="ECO:0007669"/>
    <property type="project" value="InterPro"/>
</dbReference>
<evidence type="ECO:0000313" key="8">
    <source>
        <dbReference type="Proteomes" id="UP001162029"/>
    </source>
</evidence>
<dbReference type="SUPFAM" id="SSF56672">
    <property type="entry name" value="DNA/RNA polymerases"/>
    <property type="match status" value="1"/>
</dbReference>
<evidence type="ECO:0000259" key="6">
    <source>
        <dbReference type="PROSITE" id="PS50994"/>
    </source>
</evidence>
<evidence type="ECO:0000256" key="4">
    <source>
        <dbReference type="ARBA" id="ARBA00022801"/>
    </source>
</evidence>
<dbReference type="InterPro" id="IPR039537">
    <property type="entry name" value="Retrotran_Ty1/copia-like"/>
</dbReference>
<evidence type="ECO:0000256" key="1">
    <source>
        <dbReference type="ARBA" id="ARBA00022670"/>
    </source>
</evidence>
<evidence type="ECO:0000256" key="5">
    <source>
        <dbReference type="SAM" id="MobiDB-lite"/>
    </source>
</evidence>
<dbReference type="GO" id="GO:0015074">
    <property type="term" value="P:DNA integration"/>
    <property type="evidence" value="ECO:0007669"/>
    <property type="project" value="InterPro"/>
</dbReference>
<dbReference type="EMBL" id="CANTFM010000402">
    <property type="protein sequence ID" value="CAI5721256.1"/>
    <property type="molecule type" value="Genomic_DNA"/>
</dbReference>
<dbReference type="Pfam" id="PF22936">
    <property type="entry name" value="Pol_BBD"/>
    <property type="match status" value="1"/>
</dbReference>
<dbReference type="InterPro" id="IPR025724">
    <property type="entry name" value="GAG-pre-integrase_dom"/>
</dbReference>
<proteinExistence type="predicted"/>
<accession>A0AAV0TIE3</accession>
<dbReference type="Proteomes" id="UP001162029">
    <property type="component" value="Unassembled WGS sequence"/>
</dbReference>
<feature type="domain" description="Integrase catalytic" evidence="6">
    <location>
        <begin position="477"/>
        <end position="650"/>
    </location>
</feature>
<dbReference type="InterPro" id="IPR036875">
    <property type="entry name" value="Znf_CCHC_sf"/>
</dbReference>